<gene>
    <name evidence="2" type="ORF">FO440_09890</name>
</gene>
<dbReference type="Proteomes" id="UP000318733">
    <property type="component" value="Unassembled WGS sequence"/>
</dbReference>
<evidence type="ECO:0008006" key="4">
    <source>
        <dbReference type="Google" id="ProtNLM"/>
    </source>
</evidence>
<evidence type="ECO:0000256" key="1">
    <source>
        <dbReference type="SAM" id="SignalP"/>
    </source>
</evidence>
<feature type="chain" id="PRO_5021831974" description="DUF3108 domain-containing protein" evidence="1">
    <location>
        <begin position="20"/>
        <end position="252"/>
    </location>
</feature>
<organism evidence="2 3">
    <name type="scientific">Mucilaginibacter corticis</name>
    <dbReference type="NCBI Taxonomy" id="2597670"/>
    <lineage>
        <taxon>Bacteria</taxon>
        <taxon>Pseudomonadati</taxon>
        <taxon>Bacteroidota</taxon>
        <taxon>Sphingobacteriia</taxon>
        <taxon>Sphingobacteriales</taxon>
        <taxon>Sphingobacteriaceae</taxon>
        <taxon>Mucilaginibacter</taxon>
    </lineage>
</organism>
<keyword evidence="1" id="KW-0732">Signal</keyword>
<dbReference type="OrthoDB" id="6057441at2"/>
<dbReference type="RefSeq" id="WP_144248027.1">
    <property type="nucleotide sequence ID" value="NZ_VLPK01000001.1"/>
</dbReference>
<protein>
    <recommendedName>
        <fullName evidence="4">DUF3108 domain-containing protein</fullName>
    </recommendedName>
</protein>
<comment type="caution">
    <text evidence="2">The sequence shown here is derived from an EMBL/GenBank/DDBJ whole genome shotgun (WGS) entry which is preliminary data.</text>
</comment>
<proteinExistence type="predicted"/>
<keyword evidence="3" id="KW-1185">Reference proteome</keyword>
<evidence type="ECO:0000313" key="2">
    <source>
        <dbReference type="EMBL" id="TSJ44466.1"/>
    </source>
</evidence>
<reference evidence="2 3" key="1">
    <citation type="submission" date="2019-07" db="EMBL/GenBank/DDBJ databases">
        <authorList>
            <person name="Huq M.A."/>
        </authorList>
    </citation>
    <scope>NUCLEOTIDE SEQUENCE [LARGE SCALE GENOMIC DNA]</scope>
    <source>
        <strain evidence="2 3">MAH-19</strain>
    </source>
</reference>
<dbReference type="EMBL" id="VLPK01000001">
    <property type="protein sequence ID" value="TSJ44466.1"/>
    <property type="molecule type" value="Genomic_DNA"/>
</dbReference>
<dbReference type="AlphaFoldDB" id="A0A556MX16"/>
<dbReference type="Pfam" id="PF11306">
    <property type="entry name" value="DUF3108"/>
    <property type="match status" value="1"/>
</dbReference>
<evidence type="ECO:0000313" key="3">
    <source>
        <dbReference type="Proteomes" id="UP000318733"/>
    </source>
</evidence>
<dbReference type="InterPro" id="IPR021457">
    <property type="entry name" value="DUF3108"/>
</dbReference>
<sequence>MKKIIIPILLITLSTSGYAQTDTIRLPGKALNTAWLKPGMRQYMIVITDPRTPKSRFLWYWMREIKKEQRSGQLVFTTTQHWYASDTLRYRQAYSINRASDFAPIYHKEMVQGKTGAYNWTDSNIVGADSVANNFRKDFKLDFHAPNYNWNVDIEIFEMLPLAAGKVFAINFYDAGLSPPEFIKYTVIGSEVLNYGGKQVDCWKLFTKGTSGKITYSETYWISKAGHDFLREEDDYGQGMHRSKIRMPVNVN</sequence>
<name>A0A556MX16_9SPHI</name>
<feature type="signal peptide" evidence="1">
    <location>
        <begin position="1"/>
        <end position="19"/>
    </location>
</feature>
<accession>A0A556MX16</accession>